<dbReference type="Gene3D" id="3.40.109.10">
    <property type="entry name" value="NADH Oxidase"/>
    <property type="match status" value="1"/>
</dbReference>
<reference evidence="3" key="1">
    <citation type="submission" date="2017-01" db="EMBL/GenBank/DDBJ databases">
        <authorList>
            <person name="Varghese N."/>
            <person name="Submissions S."/>
        </authorList>
    </citation>
    <scope>NUCLEOTIDE SEQUENCE [LARGE SCALE GENOMIC DNA]</scope>
    <source>
        <strain evidence="3">UM1</strain>
    </source>
</reference>
<dbReference type="OrthoDB" id="3723182at2"/>
<dbReference type="EMBL" id="FTLW01000002">
    <property type="protein sequence ID" value="SIQ21996.1"/>
    <property type="molecule type" value="Genomic_DNA"/>
</dbReference>
<dbReference type="NCBIfam" id="TIGR03605">
    <property type="entry name" value="antibiot_sagB"/>
    <property type="match status" value="1"/>
</dbReference>
<dbReference type="SUPFAM" id="SSF55469">
    <property type="entry name" value="FMN-dependent nitroreductase-like"/>
    <property type="match status" value="1"/>
</dbReference>
<dbReference type="AlphaFoldDB" id="A0A1N6R070"/>
<dbReference type="Proteomes" id="UP000241788">
    <property type="component" value="Unassembled WGS sequence"/>
</dbReference>
<dbReference type="InterPro" id="IPR029479">
    <property type="entry name" value="Nitroreductase"/>
</dbReference>
<protein>
    <submittedName>
        <fullName evidence="2">Putative peptide maturation dehydrogenase</fullName>
    </submittedName>
</protein>
<dbReference type="STRING" id="1604334.SAMN05421546_0850"/>
<dbReference type="InterPro" id="IPR020051">
    <property type="entry name" value="SagB-type_dehydrogenase"/>
</dbReference>
<dbReference type="CDD" id="cd02142">
    <property type="entry name" value="McbC_SagB-like_oxidoreductase"/>
    <property type="match status" value="1"/>
</dbReference>
<dbReference type="NCBIfam" id="TIGR04511">
    <property type="entry name" value="SagB_rel_DH_2"/>
    <property type="match status" value="1"/>
</dbReference>
<proteinExistence type="predicted"/>
<feature type="domain" description="Nitroreductase" evidence="1">
    <location>
        <begin position="180"/>
        <end position="369"/>
    </location>
</feature>
<name>A0A1N6R070_9GAMM</name>
<dbReference type="PANTHER" id="PTHR43745:SF2">
    <property type="entry name" value="NITROREDUCTASE MJ1384-RELATED"/>
    <property type="match status" value="1"/>
</dbReference>
<dbReference type="PANTHER" id="PTHR43745">
    <property type="entry name" value="NITROREDUCTASE MJ1384-RELATED"/>
    <property type="match status" value="1"/>
</dbReference>
<dbReference type="Pfam" id="PF00881">
    <property type="entry name" value="Nitroreductase"/>
    <property type="match status" value="1"/>
</dbReference>
<dbReference type="InterPro" id="IPR030965">
    <property type="entry name" value="SagB-rel_DH_2"/>
</dbReference>
<keyword evidence="3" id="KW-1185">Reference proteome</keyword>
<accession>A0A1N6R070</accession>
<evidence type="ECO:0000313" key="2">
    <source>
        <dbReference type="EMBL" id="SIQ21996.1"/>
    </source>
</evidence>
<dbReference type="RefSeq" id="WP_076585622.1">
    <property type="nucleotide sequence ID" value="NZ_FTLW01000002.1"/>
</dbReference>
<gene>
    <name evidence="2" type="ORF">SAMN05421546_0850</name>
</gene>
<evidence type="ECO:0000259" key="1">
    <source>
        <dbReference type="Pfam" id="PF00881"/>
    </source>
</evidence>
<dbReference type="InterPro" id="IPR000415">
    <property type="entry name" value="Nitroreductase-like"/>
</dbReference>
<dbReference type="InterPro" id="IPR052544">
    <property type="entry name" value="Bacteriocin_Proc_Enz"/>
</dbReference>
<organism evidence="2 3">
    <name type="scientific">Solilutibacter tolerans</name>
    <dbReference type="NCBI Taxonomy" id="1604334"/>
    <lineage>
        <taxon>Bacteria</taxon>
        <taxon>Pseudomonadati</taxon>
        <taxon>Pseudomonadota</taxon>
        <taxon>Gammaproteobacteria</taxon>
        <taxon>Lysobacterales</taxon>
        <taxon>Lysobacteraceae</taxon>
        <taxon>Solilutibacter</taxon>
    </lineage>
</organism>
<dbReference type="GO" id="GO:0016491">
    <property type="term" value="F:oxidoreductase activity"/>
    <property type="evidence" value="ECO:0007669"/>
    <property type="project" value="InterPro"/>
</dbReference>
<evidence type="ECO:0000313" key="3">
    <source>
        <dbReference type="Proteomes" id="UP000241788"/>
    </source>
</evidence>
<sequence length="391" mass="43722">MLLRRCAVLYIEPRETLDFDLTSLLSGGDGLSVQRQWLALAPHIGEEVEIDVAACALLGNISAHTWTDTKNLPEETRLLWRRLLKQGLLIGKGREHAHWRARDERLRELYWHPLGATLQAFTRWQDNDSVQAIEDTGTQTVPEMRQVLGPPPPESYVDGDDEAGIDLPWATGNSFDELLLSRVTCRNFDIARPLPLAMFSQLMQRVFAAQDKIEGAPDTTFLKKTSPSGGGLHPVEAYCLLQHVEGVAPGLYHYDCVRHRLAPLSAPAMPLEELASVGVAYQHWFANAHAMVMLVPRFDRTFWKYRQHMKGYRVIALESGHLSQTLYLSATEAGLGAFITAAINEKPLEEALGLQPMSQGVMAICGFGWRGEVMDTTELDPQNRIWQSADA</sequence>